<name>A0A1I8M681_MUSDO</name>
<dbReference type="VEuPathDB" id="VectorBase:MDOMA2_000564"/>
<dbReference type="CDD" id="cd02901">
    <property type="entry name" value="Macro_Poa1p-like"/>
    <property type="match status" value="1"/>
</dbReference>
<organism evidence="2">
    <name type="scientific">Musca domestica</name>
    <name type="common">House fly</name>
    <dbReference type="NCBI Taxonomy" id="7370"/>
    <lineage>
        <taxon>Eukaryota</taxon>
        <taxon>Metazoa</taxon>
        <taxon>Ecdysozoa</taxon>
        <taxon>Arthropoda</taxon>
        <taxon>Hexapoda</taxon>
        <taxon>Insecta</taxon>
        <taxon>Pterygota</taxon>
        <taxon>Neoptera</taxon>
        <taxon>Endopterygota</taxon>
        <taxon>Diptera</taxon>
        <taxon>Brachycera</taxon>
        <taxon>Muscomorpha</taxon>
        <taxon>Muscoidea</taxon>
        <taxon>Muscidae</taxon>
        <taxon>Musca</taxon>
    </lineage>
</organism>
<evidence type="ECO:0000313" key="2">
    <source>
        <dbReference type="EnsemblMetazoa" id="MDOA001651-PB"/>
    </source>
</evidence>
<accession>A0A1I8M681</accession>
<dbReference type="InterPro" id="IPR050892">
    <property type="entry name" value="ADP-ribose_metab_enzymes"/>
</dbReference>
<dbReference type="InterPro" id="IPR002589">
    <property type="entry name" value="Macro_dom"/>
</dbReference>
<dbReference type="GO" id="GO:0140291">
    <property type="term" value="P:peptidyl-glutamate ADP-deribosylation"/>
    <property type="evidence" value="ECO:0007669"/>
    <property type="project" value="TreeGrafter"/>
</dbReference>
<sequence length="207" mass="23308">MLSFRNLLRLLKNANETRLLLYNKESLTLNNLLSIFFIFSTASIQYQPLPSLLCNSRYMSKTKFMLTEVDGDLFSAPESHSLAHCVAADFGMGAGIAVKFKQIYGQVDELLSQGVQSGGGAGLQKNRGVIYYLVTKKQSWDKPTYDTLRSSLEAMREHMKSNNVENLAIPRIGCGIDGLEWNKVIAELHKVFCNEHLHIVVYNFVPK</sequence>
<dbReference type="VEuPathDB" id="VectorBase:MDOA001651"/>
<dbReference type="PANTHER" id="PTHR12521:SF0">
    <property type="entry name" value="ADP-RIBOSE GLYCOHYDROLASE OARD1"/>
    <property type="match status" value="1"/>
</dbReference>
<proteinExistence type="predicted"/>
<reference evidence="2" key="1">
    <citation type="submission" date="2020-05" db="UniProtKB">
        <authorList>
            <consortium name="EnsemblMetazoa"/>
        </authorList>
    </citation>
    <scope>IDENTIFICATION</scope>
    <source>
        <strain evidence="2">Aabys</strain>
    </source>
</reference>
<evidence type="ECO:0000259" key="1">
    <source>
        <dbReference type="PROSITE" id="PS51154"/>
    </source>
</evidence>
<dbReference type="Pfam" id="PF01661">
    <property type="entry name" value="Macro"/>
    <property type="match status" value="1"/>
</dbReference>
<dbReference type="Gene3D" id="3.40.220.10">
    <property type="entry name" value="Leucine Aminopeptidase, subunit E, domain 1"/>
    <property type="match status" value="1"/>
</dbReference>
<dbReference type="EnsemblMetazoa" id="MDOA001651-RB">
    <property type="protein sequence ID" value="MDOA001651-PB"/>
    <property type="gene ID" value="MDOA001651"/>
</dbReference>
<dbReference type="PROSITE" id="PS51154">
    <property type="entry name" value="MACRO"/>
    <property type="match status" value="1"/>
</dbReference>
<dbReference type="OrthoDB" id="2155246at2759"/>
<gene>
    <name evidence="2" type="primary">101890164</name>
</gene>
<protein>
    <recommendedName>
        <fullName evidence="1">Macro domain-containing protein</fullName>
    </recommendedName>
</protein>
<dbReference type="SUPFAM" id="SSF52949">
    <property type="entry name" value="Macro domain-like"/>
    <property type="match status" value="1"/>
</dbReference>
<feature type="domain" description="Macro" evidence="1">
    <location>
        <begin position="53"/>
        <end position="207"/>
    </location>
</feature>
<dbReference type="AlphaFoldDB" id="A0A1I8M681"/>
<dbReference type="PANTHER" id="PTHR12521">
    <property type="entry name" value="PROTEIN C6ORF130"/>
    <property type="match status" value="1"/>
</dbReference>
<dbReference type="InterPro" id="IPR043472">
    <property type="entry name" value="Macro_dom-like"/>
</dbReference>